<keyword evidence="3" id="KW-0808">Transferase</keyword>
<keyword evidence="2" id="KW-0032">Aminotransferase</keyword>
<dbReference type="GO" id="GO:0004015">
    <property type="term" value="F:adenosylmethionine-8-amino-7-oxononanoate transaminase activity"/>
    <property type="evidence" value="ECO:0007669"/>
    <property type="project" value="TreeGrafter"/>
</dbReference>
<dbReference type="Proteomes" id="UP001454036">
    <property type="component" value="Unassembled WGS sequence"/>
</dbReference>
<evidence type="ECO:0000256" key="2">
    <source>
        <dbReference type="ARBA" id="ARBA00022576"/>
    </source>
</evidence>
<comment type="caution">
    <text evidence="4">The sequence shown here is derived from an EMBL/GenBank/DDBJ whole genome shotgun (WGS) entry which is preliminary data.</text>
</comment>
<gene>
    <name evidence="4" type="ORF">LIER_32932</name>
</gene>
<dbReference type="InterPro" id="IPR027417">
    <property type="entry name" value="P-loop_NTPase"/>
</dbReference>
<evidence type="ECO:0000313" key="5">
    <source>
        <dbReference type="Proteomes" id="UP001454036"/>
    </source>
</evidence>
<dbReference type="Gene3D" id="3.40.50.300">
    <property type="entry name" value="P-loop containing nucleotide triphosphate hydrolases"/>
    <property type="match status" value="2"/>
</dbReference>
<name>A0AAV3RYY5_LITER</name>
<accession>A0AAV3RYY5</accession>
<dbReference type="GO" id="GO:0009102">
    <property type="term" value="P:biotin biosynthetic process"/>
    <property type="evidence" value="ECO:0007669"/>
    <property type="project" value="TreeGrafter"/>
</dbReference>
<dbReference type="AlphaFoldDB" id="A0AAV3RYY5"/>
<dbReference type="PANTHER" id="PTHR42684">
    <property type="entry name" value="ADENOSYLMETHIONINE-8-AMINO-7-OXONONANOATE AMINOTRANSFERASE"/>
    <property type="match status" value="1"/>
</dbReference>
<dbReference type="GO" id="GO:0005739">
    <property type="term" value="C:mitochondrion"/>
    <property type="evidence" value="ECO:0007669"/>
    <property type="project" value="TreeGrafter"/>
</dbReference>
<protein>
    <submittedName>
        <fullName evidence="4">Transaminase</fullName>
    </submittedName>
</protein>
<keyword evidence="5" id="KW-1185">Reference proteome</keyword>
<evidence type="ECO:0000313" key="4">
    <source>
        <dbReference type="EMBL" id="GAA0185644.1"/>
    </source>
</evidence>
<dbReference type="PANTHER" id="PTHR42684:SF3">
    <property type="entry name" value="ADENOSYLMETHIONINE-8-AMINO-7-OXONONANOATE AMINOTRANSFERASE"/>
    <property type="match status" value="1"/>
</dbReference>
<evidence type="ECO:0000256" key="1">
    <source>
        <dbReference type="ARBA" id="ARBA00008954"/>
    </source>
</evidence>
<dbReference type="GO" id="GO:0004141">
    <property type="term" value="F:dethiobiotin synthase activity"/>
    <property type="evidence" value="ECO:0007669"/>
    <property type="project" value="TreeGrafter"/>
</dbReference>
<sequence length="574" mass="62185">MFLSPSPLLSAFRHPLILLRRLHSPPPDLPYPLTHPIYTIWASNTSLGKTLVSAGLSISFLLSPNQISPNNNNNNNRRKKFVYLKPVQTGFPNESDSRCVFRKFSEYFLNNRPDLSVFASNYVIKSSVKASEAVLGFGGGSGSDLRGGGVNYRGRKLGGGFGSENGSDSVFDSNPVVKGFVKAPEAVLGFGVGSGSENGSSSGLVSNNVLNASVPADGSGLVFGGGSENGGNLREGVVDLGFYEERKLEGVSGTSGTNAELICKTMYGWKDAVSPHLAVEREGAFVEDYEVLETLKRCLWESSGCGYGEGEVDVMCVVETAGGVTSPGPSGSLQCDLFRPFRMPAVLVGDGKLGGISGTISAYESLKLRGYDIVAVILEEHGLVNQIPLMSYLQGSVPVLVLPPIPRDMSDNLIEWFHESQPVFGSLKEILISAYLERIKRLHELPQRAHDILWWPFTQHKLVPAEKVTVIDSRCGENFAVHKATKLNSIVQQFDACASWWTQGPDSSFQIELARSMGYTAARYGHVMFPENVYEPALESAELLLDGVGKGTFCVFFENYLAHGCLFGAAPEWV</sequence>
<dbReference type="CDD" id="cd03109">
    <property type="entry name" value="DTBS"/>
    <property type="match status" value="1"/>
</dbReference>
<dbReference type="SUPFAM" id="SSF52540">
    <property type="entry name" value="P-loop containing nucleoside triphosphate hydrolases"/>
    <property type="match status" value="1"/>
</dbReference>
<proteinExistence type="inferred from homology"/>
<reference evidence="4 5" key="1">
    <citation type="submission" date="2024-01" db="EMBL/GenBank/DDBJ databases">
        <title>The complete chloroplast genome sequence of Lithospermum erythrorhizon: insights into the phylogenetic relationship among Boraginaceae species and the maternal lineages of purple gromwells.</title>
        <authorList>
            <person name="Okada T."/>
            <person name="Watanabe K."/>
        </authorList>
    </citation>
    <scope>NUCLEOTIDE SEQUENCE [LARGE SCALE GENOMIC DNA]</scope>
</reference>
<dbReference type="Gene3D" id="3.90.1150.10">
    <property type="entry name" value="Aspartate Aminotransferase, domain 1"/>
    <property type="match status" value="1"/>
</dbReference>
<dbReference type="EMBL" id="BAABME010012924">
    <property type="protein sequence ID" value="GAA0185644.1"/>
    <property type="molecule type" value="Genomic_DNA"/>
</dbReference>
<evidence type="ECO:0000256" key="3">
    <source>
        <dbReference type="ARBA" id="ARBA00022679"/>
    </source>
</evidence>
<dbReference type="InterPro" id="IPR015422">
    <property type="entry name" value="PyrdxlP-dep_Trfase_small"/>
</dbReference>
<comment type="similarity">
    <text evidence="1">Belongs to the class-III pyridoxal-phosphate-dependent aminotransferase family.</text>
</comment>
<organism evidence="4 5">
    <name type="scientific">Lithospermum erythrorhizon</name>
    <name type="common">Purple gromwell</name>
    <name type="synonym">Lithospermum officinale var. erythrorhizon</name>
    <dbReference type="NCBI Taxonomy" id="34254"/>
    <lineage>
        <taxon>Eukaryota</taxon>
        <taxon>Viridiplantae</taxon>
        <taxon>Streptophyta</taxon>
        <taxon>Embryophyta</taxon>
        <taxon>Tracheophyta</taxon>
        <taxon>Spermatophyta</taxon>
        <taxon>Magnoliopsida</taxon>
        <taxon>eudicotyledons</taxon>
        <taxon>Gunneridae</taxon>
        <taxon>Pentapetalae</taxon>
        <taxon>asterids</taxon>
        <taxon>lamiids</taxon>
        <taxon>Boraginales</taxon>
        <taxon>Boraginaceae</taxon>
        <taxon>Boraginoideae</taxon>
        <taxon>Lithospermeae</taxon>
        <taxon>Lithospermum</taxon>
    </lineage>
</organism>